<reference evidence="3" key="1">
    <citation type="journal article" date="2016" name="Nat. Commun.">
        <title>The Gonium pectorale genome demonstrates co-option of cell cycle regulation during the evolution of multicellularity.</title>
        <authorList>
            <person name="Hanschen E.R."/>
            <person name="Marriage T.N."/>
            <person name="Ferris P.J."/>
            <person name="Hamaji T."/>
            <person name="Toyoda A."/>
            <person name="Fujiyama A."/>
            <person name="Neme R."/>
            <person name="Noguchi H."/>
            <person name="Minakuchi Y."/>
            <person name="Suzuki M."/>
            <person name="Kawai-Toyooka H."/>
            <person name="Smith D.R."/>
            <person name="Sparks H."/>
            <person name="Anderson J."/>
            <person name="Bakaric R."/>
            <person name="Luria V."/>
            <person name="Karger A."/>
            <person name="Kirschner M.W."/>
            <person name="Durand P.M."/>
            <person name="Michod R.E."/>
            <person name="Nozaki H."/>
            <person name="Olson B.J."/>
        </authorList>
    </citation>
    <scope>NUCLEOTIDE SEQUENCE [LARGE SCALE GENOMIC DNA]</scope>
    <source>
        <strain evidence="3">NIES-2863</strain>
    </source>
</reference>
<evidence type="ECO:0000256" key="1">
    <source>
        <dbReference type="SAM" id="Phobius"/>
    </source>
</evidence>
<dbReference type="EMBL" id="LSYV01000518">
    <property type="protein sequence ID" value="KXZ41362.1"/>
    <property type="molecule type" value="Genomic_DNA"/>
</dbReference>
<sequence>MDVMPAWTLDQIAGLAFGGVMLAFVLSARQVDIAVAKAQRRQLGLCEECGGVFEPGTCQQKSCPAKRGGQSG</sequence>
<proteinExistence type="predicted"/>
<evidence type="ECO:0000313" key="2">
    <source>
        <dbReference type="EMBL" id="KXZ41362.1"/>
    </source>
</evidence>
<dbReference type="OrthoDB" id="566409at2759"/>
<accession>A0A150FUS3</accession>
<dbReference type="Proteomes" id="UP000075714">
    <property type="component" value="Unassembled WGS sequence"/>
</dbReference>
<feature type="transmembrane region" description="Helical" evidence="1">
    <location>
        <begin position="12"/>
        <end position="31"/>
    </location>
</feature>
<gene>
    <name evidence="2" type="ORF">GPECTOR_521g504</name>
</gene>
<organism evidence="2 3">
    <name type="scientific">Gonium pectorale</name>
    <name type="common">Green alga</name>
    <dbReference type="NCBI Taxonomy" id="33097"/>
    <lineage>
        <taxon>Eukaryota</taxon>
        <taxon>Viridiplantae</taxon>
        <taxon>Chlorophyta</taxon>
        <taxon>core chlorophytes</taxon>
        <taxon>Chlorophyceae</taxon>
        <taxon>CS clade</taxon>
        <taxon>Chlamydomonadales</taxon>
        <taxon>Volvocaceae</taxon>
        <taxon>Gonium</taxon>
    </lineage>
</organism>
<keyword evidence="1" id="KW-0812">Transmembrane</keyword>
<keyword evidence="3" id="KW-1185">Reference proteome</keyword>
<protein>
    <submittedName>
        <fullName evidence="2">Uncharacterized protein</fullName>
    </submittedName>
</protein>
<keyword evidence="1" id="KW-1133">Transmembrane helix</keyword>
<dbReference type="AlphaFoldDB" id="A0A150FUS3"/>
<keyword evidence="1" id="KW-0472">Membrane</keyword>
<evidence type="ECO:0000313" key="3">
    <source>
        <dbReference type="Proteomes" id="UP000075714"/>
    </source>
</evidence>
<comment type="caution">
    <text evidence="2">The sequence shown here is derived from an EMBL/GenBank/DDBJ whole genome shotgun (WGS) entry which is preliminary data.</text>
</comment>
<name>A0A150FUS3_GONPE</name>